<dbReference type="InterPro" id="IPR008794">
    <property type="entry name" value="Pro_racemase_fam"/>
</dbReference>
<dbReference type="PANTHER" id="PTHR33442">
    <property type="entry name" value="TRANS-3-HYDROXY-L-PROLINE DEHYDRATASE"/>
    <property type="match status" value="1"/>
</dbReference>
<accession>A0A8J7S335</accession>
<protein>
    <submittedName>
        <fullName evidence="2">Proline racemase family protein</fullName>
    </submittedName>
</protein>
<dbReference type="Pfam" id="PF05544">
    <property type="entry name" value="Pro_racemase"/>
    <property type="match status" value="1"/>
</dbReference>
<dbReference type="Proteomes" id="UP000672602">
    <property type="component" value="Unassembled WGS sequence"/>
</dbReference>
<name>A0A8J7S335_9PROT</name>
<dbReference type="PANTHER" id="PTHR33442:SF5">
    <property type="entry name" value="BIFUNCTIONAL TRANS-3-HYDROXY-L-PROLINE DEHYDRATASE_2-EPIMERASE"/>
    <property type="match status" value="1"/>
</dbReference>
<dbReference type="SUPFAM" id="SSF54506">
    <property type="entry name" value="Diaminopimelate epimerase-like"/>
    <property type="match status" value="1"/>
</dbReference>
<reference evidence="2" key="1">
    <citation type="submission" date="2021-04" db="EMBL/GenBank/DDBJ databases">
        <authorList>
            <person name="Zhang D.-C."/>
        </authorList>
    </citation>
    <scope>NUCLEOTIDE SEQUENCE</scope>
    <source>
        <strain evidence="2">CGMCC 1.15697</strain>
    </source>
</reference>
<dbReference type="EMBL" id="JAGMWN010000005">
    <property type="protein sequence ID" value="MBP5857804.1"/>
    <property type="molecule type" value="Genomic_DNA"/>
</dbReference>
<evidence type="ECO:0000256" key="1">
    <source>
        <dbReference type="ARBA" id="ARBA00007529"/>
    </source>
</evidence>
<dbReference type="RefSeq" id="WP_210682379.1">
    <property type="nucleotide sequence ID" value="NZ_JAGMWN010000005.1"/>
</dbReference>
<comment type="similarity">
    <text evidence="1">Belongs to the proline racemase family.</text>
</comment>
<evidence type="ECO:0000313" key="3">
    <source>
        <dbReference type="Proteomes" id="UP000672602"/>
    </source>
</evidence>
<keyword evidence="3" id="KW-1185">Reference proteome</keyword>
<proteinExistence type="inferred from homology"/>
<organism evidence="2 3">
    <name type="scientific">Marivibrio halodurans</name>
    <dbReference type="NCBI Taxonomy" id="2039722"/>
    <lineage>
        <taxon>Bacteria</taxon>
        <taxon>Pseudomonadati</taxon>
        <taxon>Pseudomonadota</taxon>
        <taxon>Alphaproteobacteria</taxon>
        <taxon>Rhodospirillales</taxon>
        <taxon>Rhodospirillaceae</taxon>
        <taxon>Marivibrio</taxon>
    </lineage>
</organism>
<comment type="caution">
    <text evidence="2">The sequence shown here is derived from an EMBL/GenBank/DDBJ whole genome shotgun (WGS) entry which is preliminary data.</text>
</comment>
<dbReference type="Gene3D" id="3.10.310.10">
    <property type="entry name" value="Diaminopimelate Epimerase, Chain A, domain 1"/>
    <property type="match status" value="2"/>
</dbReference>
<dbReference type="GO" id="GO:0047580">
    <property type="term" value="F:4-hydroxyproline epimerase activity"/>
    <property type="evidence" value="ECO:0007669"/>
    <property type="project" value="TreeGrafter"/>
</dbReference>
<evidence type="ECO:0000313" key="2">
    <source>
        <dbReference type="EMBL" id="MBP5857804.1"/>
    </source>
</evidence>
<gene>
    <name evidence="2" type="ORF">KAJ83_12360</name>
</gene>
<sequence>MPSDLDLPTIRLADIEVGGDIHRIILDGIAVPPGIDARALRGLIMGGHDGLRGLMLNYPYGNQDMCADLLFPSALPGAASGYIIMECMGYPHYSGSNTMAVVAALVEYGRIPLGRDWSSVTLEAPSGPIAARYRAEAGRLAEVAVRGDDSYVIEDGLSADLSGIGTVPYALVWSGACFLAVEAGPLGIEIAPEHLPRMKQVGAALIEAIRPSFARAHPEIGPIDTVGFVHFMGPLEANGQGGMAARGATYGYPSTVFNCPTGTGVAARMAVEVSRGRLADDAVLTYRSPPGHIFVGTGLGPVSRGGHPMLGVSVAAAPRVLATNDFHVDFDNPLLAPFADMRPLLARG</sequence>
<dbReference type="AlphaFoldDB" id="A0A8J7S335"/>